<dbReference type="RefSeq" id="WP_091077869.1">
    <property type="nucleotide sequence ID" value="NZ_FOHX01000002.1"/>
</dbReference>
<sequence length="109" mass="11719">MTLGPYTYLTLSMRPESTPQVGVSFHTPHLKVRAGLLLSDPRPYLEFSSHEANVHISTTGAGPITDADLAVAREIFTAAARYLADCEQLHAEQTADDKDAIPDVTGPVA</sequence>
<organism evidence="1 2">
    <name type="scientific">Nonomuraea wenchangensis</name>
    <dbReference type="NCBI Taxonomy" id="568860"/>
    <lineage>
        <taxon>Bacteria</taxon>
        <taxon>Bacillati</taxon>
        <taxon>Actinomycetota</taxon>
        <taxon>Actinomycetes</taxon>
        <taxon>Streptosporangiales</taxon>
        <taxon>Streptosporangiaceae</taxon>
        <taxon>Nonomuraea</taxon>
    </lineage>
</organism>
<dbReference type="STRING" id="568860.SAMN05421811_102312"/>
<dbReference type="OrthoDB" id="3543800at2"/>
<accession>A0A1I0CGK5</accession>
<protein>
    <submittedName>
        <fullName evidence="1">Uncharacterized protein</fullName>
    </submittedName>
</protein>
<evidence type="ECO:0000313" key="1">
    <source>
        <dbReference type="EMBL" id="SET18723.1"/>
    </source>
</evidence>
<keyword evidence="2" id="KW-1185">Reference proteome</keyword>
<dbReference type="Proteomes" id="UP000199361">
    <property type="component" value="Unassembled WGS sequence"/>
</dbReference>
<gene>
    <name evidence="1" type="ORF">SAMN05421811_102312</name>
</gene>
<dbReference type="AlphaFoldDB" id="A0A1I0CGK5"/>
<proteinExistence type="predicted"/>
<reference evidence="1 2" key="1">
    <citation type="submission" date="2016-10" db="EMBL/GenBank/DDBJ databases">
        <authorList>
            <person name="de Groot N.N."/>
        </authorList>
    </citation>
    <scope>NUCLEOTIDE SEQUENCE [LARGE SCALE GENOMIC DNA]</scope>
    <source>
        <strain evidence="1 2">CGMCC 4.5598</strain>
    </source>
</reference>
<evidence type="ECO:0000313" key="2">
    <source>
        <dbReference type="Proteomes" id="UP000199361"/>
    </source>
</evidence>
<name>A0A1I0CGK5_9ACTN</name>
<dbReference type="EMBL" id="FOHX01000002">
    <property type="protein sequence ID" value="SET18723.1"/>
    <property type="molecule type" value="Genomic_DNA"/>
</dbReference>